<dbReference type="Proteomes" id="UP000648075">
    <property type="component" value="Unassembled WGS sequence"/>
</dbReference>
<proteinExistence type="predicted"/>
<gene>
    <name evidence="1" type="ORF">GCM10011614_00590</name>
</gene>
<organism evidence="1 2">
    <name type="scientific">Novosphingobium colocasiae</name>
    <dbReference type="NCBI Taxonomy" id="1256513"/>
    <lineage>
        <taxon>Bacteria</taxon>
        <taxon>Pseudomonadati</taxon>
        <taxon>Pseudomonadota</taxon>
        <taxon>Alphaproteobacteria</taxon>
        <taxon>Sphingomonadales</taxon>
        <taxon>Sphingomonadaceae</taxon>
        <taxon>Novosphingobium</taxon>
    </lineage>
</organism>
<evidence type="ECO:0000313" key="2">
    <source>
        <dbReference type="Proteomes" id="UP000648075"/>
    </source>
</evidence>
<dbReference type="EMBL" id="BMZA01000001">
    <property type="protein sequence ID" value="GGY89957.1"/>
    <property type="molecule type" value="Genomic_DNA"/>
</dbReference>
<dbReference type="InterPro" id="IPR016039">
    <property type="entry name" value="Thiolase-like"/>
</dbReference>
<dbReference type="RefSeq" id="WP_189619100.1">
    <property type="nucleotide sequence ID" value="NZ_BMZA01000001.1"/>
</dbReference>
<dbReference type="AlphaFoldDB" id="A0A918UC15"/>
<dbReference type="Gene3D" id="3.40.47.10">
    <property type="match status" value="2"/>
</dbReference>
<reference evidence="1" key="2">
    <citation type="submission" date="2020-09" db="EMBL/GenBank/DDBJ databases">
        <authorList>
            <person name="Sun Q."/>
            <person name="Kim S."/>
        </authorList>
    </citation>
    <scope>NUCLEOTIDE SEQUENCE</scope>
    <source>
        <strain evidence="1">KCTC 32255</strain>
    </source>
</reference>
<reference evidence="1" key="1">
    <citation type="journal article" date="2014" name="Int. J. Syst. Evol. Microbiol.">
        <title>Complete genome sequence of Corynebacterium casei LMG S-19264T (=DSM 44701T), isolated from a smear-ripened cheese.</title>
        <authorList>
            <consortium name="US DOE Joint Genome Institute (JGI-PGF)"/>
            <person name="Walter F."/>
            <person name="Albersmeier A."/>
            <person name="Kalinowski J."/>
            <person name="Ruckert C."/>
        </authorList>
    </citation>
    <scope>NUCLEOTIDE SEQUENCE</scope>
    <source>
        <strain evidence="1">KCTC 32255</strain>
    </source>
</reference>
<evidence type="ECO:0000313" key="1">
    <source>
        <dbReference type="EMBL" id="GGY89957.1"/>
    </source>
</evidence>
<accession>A0A918UC15</accession>
<protein>
    <recommendedName>
        <fullName evidence="3">3-hydroxy-3-methylglutaryl CoA synthase</fullName>
    </recommendedName>
</protein>
<keyword evidence="2" id="KW-1185">Reference proteome</keyword>
<dbReference type="SUPFAM" id="SSF53901">
    <property type="entry name" value="Thiolase-like"/>
    <property type="match status" value="2"/>
</dbReference>
<sequence>MQIGITAVGAYLPALRVDRKAMAREFGWSGLGMPRAGSRAVAGWDEDTLTMAVESARALAATAPDALRIASTSAFYTDRAQSAIAIDALALPRSVRTTDLANSRRAGVTALLDALLAGRDEIVIAAEKRLTQAGSASQLAYGDGAAAVRVGAAGPARLAGYASHTHDLVDRYASVDHPTPYAYEERFVRDIAVAEIIVPVVREACAAAGIEPAQLAHVAVAEPVGGTWAAASRKLKVAAPNHCQAVSEKAGDLGAAMPLFGLGLALAAARPGDHVLVLGFGSGADALVFEVTGAITGTDQFASALDQGFRLASATRFLNLVGALSLDWGMRSEFQQKAQATVIERVGRDMIGFVGGRDSTGNVQFPKSDYPVNPALTRPEKLEDVRLADLEARIVSVTADRLNFTPDPPFDFGLVQFDNGARVLMELTDRPEKGFAVGDAVRMRLRIKSQHRELGTRTYFWKAAPLARPELGEA</sequence>
<comment type="caution">
    <text evidence="1">The sequence shown here is derived from an EMBL/GenBank/DDBJ whole genome shotgun (WGS) entry which is preliminary data.</text>
</comment>
<name>A0A918UC15_9SPHN</name>
<evidence type="ECO:0008006" key="3">
    <source>
        <dbReference type="Google" id="ProtNLM"/>
    </source>
</evidence>
<dbReference type="GO" id="GO:0016746">
    <property type="term" value="F:acyltransferase activity"/>
    <property type="evidence" value="ECO:0007669"/>
    <property type="project" value="InterPro"/>
</dbReference>